<evidence type="ECO:0000256" key="1">
    <source>
        <dbReference type="SAM" id="MobiDB-lite"/>
    </source>
</evidence>
<gene>
    <name evidence="4" type="ORF">Dfulv_22660</name>
</gene>
<dbReference type="SUPFAM" id="SSF48317">
    <property type="entry name" value="Acid phosphatase/Vanadium-dependent haloperoxidase"/>
    <property type="match status" value="1"/>
</dbReference>
<proteinExistence type="predicted"/>
<accession>A0ABY5WA12</accession>
<evidence type="ECO:0000256" key="2">
    <source>
        <dbReference type="SAM" id="Phobius"/>
    </source>
</evidence>
<dbReference type="InterPro" id="IPR000326">
    <property type="entry name" value="PAP2/HPO"/>
</dbReference>
<name>A0ABY5WA12_9ACTN</name>
<evidence type="ECO:0000313" key="5">
    <source>
        <dbReference type="Proteomes" id="UP001059617"/>
    </source>
</evidence>
<sequence length="243" mass="26577">MRPRGRQRRTGTTTAPDDSRWGGSRAAMRPASWWPDLLAAAAFAALTVALIRVPALLRLDVAVRDWADTHRSPPVAWTTLVMDHLGQGGPVMTFTLIVGFVLAWRNRSVRPIGPAGLALILTTASIVPLKQYTQRGSPHHGPVELFSGPGYVEYPSGHVNNAVVYYGTLALLLAPYLTRAARTALRWMPPVLVAIGTTYVSYHWLTDAIAGFLLGFVLIRLSLRIPWGRIPLPAALDRQPVAH</sequence>
<dbReference type="Pfam" id="PF01569">
    <property type="entry name" value="PAP2"/>
    <property type="match status" value="1"/>
</dbReference>
<reference evidence="4" key="1">
    <citation type="submission" date="2021-04" db="EMBL/GenBank/DDBJ databases">
        <authorList>
            <person name="Hartkoorn R.C."/>
            <person name="Beaudoing E."/>
            <person name="Hot D."/>
        </authorList>
    </citation>
    <scope>NUCLEOTIDE SEQUENCE</scope>
    <source>
        <strain evidence="4">NRRL B-16292</strain>
    </source>
</reference>
<feature type="domain" description="Phosphatidic acid phosphatase type 2/haloperoxidase" evidence="3">
    <location>
        <begin position="115"/>
        <end position="229"/>
    </location>
</feature>
<dbReference type="Gene3D" id="1.20.144.10">
    <property type="entry name" value="Phosphatidic acid phosphatase type 2/haloperoxidase"/>
    <property type="match status" value="1"/>
</dbReference>
<dbReference type="EMBL" id="CP073720">
    <property type="protein sequence ID" value="UWP86890.1"/>
    <property type="molecule type" value="Genomic_DNA"/>
</dbReference>
<organism evidence="4 5">
    <name type="scientific">Dactylosporangium fulvum</name>
    <dbReference type="NCBI Taxonomy" id="53359"/>
    <lineage>
        <taxon>Bacteria</taxon>
        <taxon>Bacillati</taxon>
        <taxon>Actinomycetota</taxon>
        <taxon>Actinomycetes</taxon>
        <taxon>Micromonosporales</taxon>
        <taxon>Micromonosporaceae</taxon>
        <taxon>Dactylosporangium</taxon>
    </lineage>
</organism>
<keyword evidence="2" id="KW-0472">Membrane</keyword>
<feature type="region of interest" description="Disordered" evidence="1">
    <location>
        <begin position="1"/>
        <end position="25"/>
    </location>
</feature>
<dbReference type="RefSeq" id="WP_259866520.1">
    <property type="nucleotide sequence ID" value="NZ_BAAAST010000015.1"/>
</dbReference>
<feature type="transmembrane region" description="Helical" evidence="2">
    <location>
        <begin position="85"/>
        <end position="104"/>
    </location>
</feature>
<dbReference type="InterPro" id="IPR036938">
    <property type="entry name" value="PAP2/HPO_sf"/>
</dbReference>
<reference evidence="4" key="2">
    <citation type="submission" date="2022-09" db="EMBL/GenBank/DDBJ databases">
        <title>Biosynthetic gene clusters of Dactylosporangioum fulvum.</title>
        <authorList>
            <person name="Caradec T."/>
        </authorList>
    </citation>
    <scope>NUCLEOTIDE SEQUENCE</scope>
    <source>
        <strain evidence="4">NRRL B-16292</strain>
    </source>
</reference>
<feature type="transmembrane region" description="Helical" evidence="2">
    <location>
        <begin position="159"/>
        <end position="177"/>
    </location>
</feature>
<feature type="transmembrane region" description="Helical" evidence="2">
    <location>
        <begin position="37"/>
        <end position="57"/>
    </location>
</feature>
<keyword evidence="2" id="KW-1133">Transmembrane helix</keyword>
<keyword evidence="5" id="KW-1185">Reference proteome</keyword>
<feature type="transmembrane region" description="Helical" evidence="2">
    <location>
        <begin position="208"/>
        <end position="227"/>
    </location>
</feature>
<evidence type="ECO:0000259" key="3">
    <source>
        <dbReference type="Pfam" id="PF01569"/>
    </source>
</evidence>
<protein>
    <submittedName>
        <fullName evidence="4">Phosphatase PAP2 family protein</fullName>
    </submittedName>
</protein>
<dbReference type="Proteomes" id="UP001059617">
    <property type="component" value="Chromosome"/>
</dbReference>
<keyword evidence="2" id="KW-0812">Transmembrane</keyword>
<evidence type="ECO:0000313" key="4">
    <source>
        <dbReference type="EMBL" id="UWP86890.1"/>
    </source>
</evidence>